<feature type="domain" description="DUF3048" evidence="4">
    <location>
        <begin position="223"/>
        <end position="333"/>
    </location>
</feature>
<organism evidence="5 6">
    <name type="scientific">Alkalibaculum bacchi</name>
    <dbReference type="NCBI Taxonomy" id="645887"/>
    <lineage>
        <taxon>Bacteria</taxon>
        <taxon>Bacillati</taxon>
        <taxon>Bacillota</taxon>
        <taxon>Clostridia</taxon>
        <taxon>Eubacteriales</taxon>
        <taxon>Eubacteriaceae</taxon>
        <taxon>Alkalibaculum</taxon>
    </lineage>
</organism>
<keyword evidence="2" id="KW-0732">Signal</keyword>
<sequence>MKKIYIVLTLVLLFITSSCSKTPTSSDPLPDPEPSVKEPITSAPARYEDVPEGISPLTGLPYDGDGRGIMVQLENTPEARPHSGITQADLIYEMEVESKITRLTSFFLSEYPEKVGPVRSARRQHMYLWKEWDYLYAFYGGSELDPGQNIYTLISELNITQPALNGHKNSTPFTRAKDRKAPHNAYINLNDTIKNKYNYNPVQRSICFDKMAEITGDVANEITFSYNSSNNIKYIYNNDTSEYERFINGEPMMDKENNEQLSVKNIVIQHADHYKVDETVYTNIDLVGSGKSQYFTEGTMRTGTWKREGVNSLTRYYDENGEEIAFKPGMSYIQIVRNDTSIEFK</sequence>
<evidence type="ECO:0000259" key="3">
    <source>
        <dbReference type="Pfam" id="PF11258"/>
    </source>
</evidence>
<feature type="domain" description="DUF3048" evidence="3">
    <location>
        <begin position="57"/>
        <end position="194"/>
    </location>
</feature>
<name>A0A366IGQ8_9FIRM</name>
<keyword evidence="6" id="KW-1185">Reference proteome</keyword>
<dbReference type="InterPro" id="IPR035328">
    <property type="entry name" value="DUF3048_C"/>
</dbReference>
<dbReference type="Pfam" id="PF11258">
    <property type="entry name" value="DUF3048"/>
    <property type="match status" value="1"/>
</dbReference>
<gene>
    <name evidence="5" type="ORF">DES36_102244</name>
</gene>
<dbReference type="InterPro" id="IPR021416">
    <property type="entry name" value="DUF3048_N"/>
</dbReference>
<dbReference type="PROSITE" id="PS51257">
    <property type="entry name" value="PROKAR_LIPOPROTEIN"/>
    <property type="match status" value="1"/>
</dbReference>
<dbReference type="Gene3D" id="3.50.90.10">
    <property type="entry name" value="YerB-like"/>
    <property type="match status" value="1"/>
</dbReference>
<feature type="chain" id="PRO_5039048772" evidence="2">
    <location>
        <begin position="21"/>
        <end position="345"/>
    </location>
</feature>
<evidence type="ECO:0000313" key="6">
    <source>
        <dbReference type="Proteomes" id="UP000253490"/>
    </source>
</evidence>
<reference evidence="5 6" key="1">
    <citation type="submission" date="2018-06" db="EMBL/GenBank/DDBJ databases">
        <title>Genomic Encyclopedia of Type Strains, Phase IV (KMG-IV): sequencing the most valuable type-strain genomes for metagenomic binning, comparative biology and taxonomic classification.</title>
        <authorList>
            <person name="Goeker M."/>
        </authorList>
    </citation>
    <scope>NUCLEOTIDE SEQUENCE [LARGE SCALE GENOMIC DNA]</scope>
    <source>
        <strain evidence="5 6">DSM 22112</strain>
    </source>
</reference>
<dbReference type="SUPFAM" id="SSF159774">
    <property type="entry name" value="YerB-like"/>
    <property type="match status" value="1"/>
</dbReference>
<feature type="region of interest" description="Disordered" evidence="1">
    <location>
        <begin position="20"/>
        <end position="40"/>
    </location>
</feature>
<dbReference type="InterPro" id="IPR023158">
    <property type="entry name" value="YerB-like_sf"/>
</dbReference>
<feature type="signal peptide" evidence="2">
    <location>
        <begin position="1"/>
        <end position="20"/>
    </location>
</feature>
<evidence type="ECO:0000256" key="2">
    <source>
        <dbReference type="SAM" id="SignalP"/>
    </source>
</evidence>
<evidence type="ECO:0000313" key="5">
    <source>
        <dbReference type="EMBL" id="RBP69100.1"/>
    </source>
</evidence>
<protein>
    <submittedName>
        <fullName evidence="5">DUF3048 family protein</fullName>
    </submittedName>
</protein>
<evidence type="ECO:0000259" key="4">
    <source>
        <dbReference type="Pfam" id="PF17479"/>
    </source>
</evidence>
<dbReference type="AlphaFoldDB" id="A0A366IGQ8"/>
<accession>A0A366IGQ8</accession>
<dbReference type="Proteomes" id="UP000253490">
    <property type="component" value="Unassembled WGS sequence"/>
</dbReference>
<dbReference type="Pfam" id="PF17479">
    <property type="entry name" value="DUF3048_C"/>
    <property type="match status" value="1"/>
</dbReference>
<dbReference type="OrthoDB" id="9779102at2"/>
<proteinExistence type="predicted"/>
<dbReference type="RefSeq" id="WP_113919663.1">
    <property type="nucleotide sequence ID" value="NZ_QNRX01000002.1"/>
</dbReference>
<comment type="caution">
    <text evidence="5">The sequence shown here is derived from an EMBL/GenBank/DDBJ whole genome shotgun (WGS) entry which is preliminary data.</text>
</comment>
<evidence type="ECO:0000256" key="1">
    <source>
        <dbReference type="SAM" id="MobiDB-lite"/>
    </source>
</evidence>
<dbReference type="EMBL" id="QNRX01000002">
    <property type="protein sequence ID" value="RBP69100.1"/>
    <property type="molecule type" value="Genomic_DNA"/>
</dbReference>